<keyword evidence="4 7" id="KW-0812">Transmembrane</keyword>
<evidence type="ECO:0000256" key="6">
    <source>
        <dbReference type="ARBA" id="ARBA00023136"/>
    </source>
</evidence>
<dbReference type="Proteomes" id="UP000019486">
    <property type="component" value="Unassembled WGS sequence"/>
</dbReference>
<comment type="caution">
    <text evidence="9">The sequence shown here is derived from an EMBL/GenBank/DDBJ whole genome shotgun (WGS) entry which is preliminary data.</text>
</comment>
<feature type="transmembrane region" description="Helical" evidence="7">
    <location>
        <begin position="218"/>
        <end position="235"/>
    </location>
</feature>
<dbReference type="RefSeq" id="WP_037454933.1">
    <property type="nucleotide sequence ID" value="NZ_AVFL01000013.1"/>
</dbReference>
<keyword evidence="3" id="KW-1003">Cell membrane</keyword>
<evidence type="ECO:0000256" key="4">
    <source>
        <dbReference type="ARBA" id="ARBA00022692"/>
    </source>
</evidence>
<evidence type="ECO:0000256" key="5">
    <source>
        <dbReference type="ARBA" id="ARBA00022989"/>
    </source>
</evidence>
<comment type="similarity">
    <text evidence="2">Belongs to the acyltransferase 3 family.</text>
</comment>
<reference evidence="9 10" key="1">
    <citation type="submission" date="2013-08" db="EMBL/GenBank/DDBJ databases">
        <title>The genome sequence of Skermanella stibiiresistens.</title>
        <authorList>
            <person name="Zhu W."/>
            <person name="Wang G."/>
        </authorList>
    </citation>
    <scope>NUCLEOTIDE SEQUENCE [LARGE SCALE GENOMIC DNA]</scope>
    <source>
        <strain evidence="9 10">SB22</strain>
    </source>
</reference>
<dbReference type="EMBL" id="AVFL01000013">
    <property type="protein sequence ID" value="EWY39284.1"/>
    <property type="molecule type" value="Genomic_DNA"/>
</dbReference>
<proteinExistence type="inferred from homology"/>
<accession>W9GZQ5</accession>
<evidence type="ECO:0000256" key="1">
    <source>
        <dbReference type="ARBA" id="ARBA00004651"/>
    </source>
</evidence>
<feature type="transmembrane region" description="Helical" evidence="7">
    <location>
        <begin position="115"/>
        <end position="132"/>
    </location>
</feature>
<dbReference type="GO" id="GO:0005886">
    <property type="term" value="C:plasma membrane"/>
    <property type="evidence" value="ECO:0007669"/>
    <property type="project" value="UniProtKB-SubCell"/>
</dbReference>
<dbReference type="PANTHER" id="PTHR40074">
    <property type="entry name" value="O-ACETYLTRANSFERASE WECH"/>
    <property type="match status" value="1"/>
</dbReference>
<sequence length="343" mass="38305">MDTLRGMAIILVIFDHALYQATQSSVSVPEWANTLTLMFNPLRMPLMVFLSGMLLSPSLRKGAPEYIAGKTRNILYPYILWSLIYGSLWVLAAPISGTPHYWSELAMIPYAPQGHLWFLHNLFIFYLIMLALRRVSRLTIAVVALAVSGLIDFWYIDRFLFLLGFFALGDLAVQKEDLIARLLADKRVVAGLALLTLGMPASVLLLETDLRYHLPSVPLAIGGIGIMILLAGRIGDKPGAALFRHIGRNSLPAYILHWIILAVSLLALKRIIPDHGMEPETRGLILMLTLGCAGFAGTLLAIEVINRLGLKWLFSWPRRRPRVVTGRKEPRCDERAMYGPARP</sequence>
<feature type="transmembrane region" description="Helical" evidence="7">
    <location>
        <begin position="284"/>
        <end position="305"/>
    </location>
</feature>
<dbReference type="AlphaFoldDB" id="W9GZQ5"/>
<feature type="domain" description="Acyltransferase 3" evidence="8">
    <location>
        <begin position="1"/>
        <end position="300"/>
    </location>
</feature>
<evidence type="ECO:0000256" key="3">
    <source>
        <dbReference type="ARBA" id="ARBA00022475"/>
    </source>
</evidence>
<evidence type="ECO:0000313" key="9">
    <source>
        <dbReference type="EMBL" id="EWY39284.1"/>
    </source>
</evidence>
<gene>
    <name evidence="9" type="ORF">N825_07395</name>
</gene>
<feature type="transmembrane region" description="Helical" evidence="7">
    <location>
        <begin position="255"/>
        <end position="272"/>
    </location>
</feature>
<evidence type="ECO:0000313" key="10">
    <source>
        <dbReference type="Proteomes" id="UP000019486"/>
    </source>
</evidence>
<dbReference type="PANTHER" id="PTHR40074:SF2">
    <property type="entry name" value="O-ACETYLTRANSFERASE WECH"/>
    <property type="match status" value="1"/>
</dbReference>
<dbReference type="Pfam" id="PF01757">
    <property type="entry name" value="Acyl_transf_3"/>
    <property type="match status" value="1"/>
</dbReference>
<organism evidence="9 10">
    <name type="scientific">Skermanella stibiiresistens SB22</name>
    <dbReference type="NCBI Taxonomy" id="1385369"/>
    <lineage>
        <taxon>Bacteria</taxon>
        <taxon>Pseudomonadati</taxon>
        <taxon>Pseudomonadota</taxon>
        <taxon>Alphaproteobacteria</taxon>
        <taxon>Rhodospirillales</taxon>
        <taxon>Azospirillaceae</taxon>
        <taxon>Skermanella</taxon>
    </lineage>
</organism>
<feature type="transmembrane region" description="Helical" evidence="7">
    <location>
        <begin position="139"/>
        <end position="168"/>
    </location>
</feature>
<dbReference type="GO" id="GO:0016413">
    <property type="term" value="F:O-acetyltransferase activity"/>
    <property type="evidence" value="ECO:0007669"/>
    <property type="project" value="TreeGrafter"/>
</dbReference>
<feature type="transmembrane region" description="Helical" evidence="7">
    <location>
        <begin position="75"/>
        <end position="95"/>
    </location>
</feature>
<evidence type="ECO:0000256" key="7">
    <source>
        <dbReference type="SAM" id="Phobius"/>
    </source>
</evidence>
<name>W9GZQ5_9PROT</name>
<dbReference type="GO" id="GO:0009246">
    <property type="term" value="P:enterobacterial common antigen biosynthetic process"/>
    <property type="evidence" value="ECO:0007669"/>
    <property type="project" value="TreeGrafter"/>
</dbReference>
<keyword evidence="6 7" id="KW-0472">Membrane</keyword>
<evidence type="ECO:0000256" key="2">
    <source>
        <dbReference type="ARBA" id="ARBA00007400"/>
    </source>
</evidence>
<evidence type="ECO:0000259" key="8">
    <source>
        <dbReference type="Pfam" id="PF01757"/>
    </source>
</evidence>
<feature type="transmembrane region" description="Helical" evidence="7">
    <location>
        <begin position="188"/>
        <end position="206"/>
    </location>
</feature>
<protein>
    <recommendedName>
        <fullName evidence="8">Acyltransferase 3 domain-containing protein</fullName>
    </recommendedName>
</protein>
<comment type="subcellular location">
    <subcellularLocation>
        <location evidence="1">Cell membrane</location>
        <topology evidence="1">Multi-pass membrane protein</topology>
    </subcellularLocation>
</comment>
<keyword evidence="10" id="KW-1185">Reference proteome</keyword>
<dbReference type="InterPro" id="IPR002656">
    <property type="entry name" value="Acyl_transf_3_dom"/>
</dbReference>
<keyword evidence="5 7" id="KW-1133">Transmembrane helix</keyword>